<protein>
    <submittedName>
        <fullName evidence="1">Uncharacterized protein</fullName>
    </submittedName>
</protein>
<accession>A0ABP7PN59</accession>
<dbReference type="Proteomes" id="UP001501081">
    <property type="component" value="Unassembled WGS sequence"/>
</dbReference>
<organism evidence="1 2">
    <name type="scientific">Pedobacter ginsengiterrae</name>
    <dbReference type="NCBI Taxonomy" id="871696"/>
    <lineage>
        <taxon>Bacteria</taxon>
        <taxon>Pseudomonadati</taxon>
        <taxon>Bacteroidota</taxon>
        <taxon>Sphingobacteriia</taxon>
        <taxon>Sphingobacteriales</taxon>
        <taxon>Sphingobacteriaceae</taxon>
        <taxon>Pedobacter</taxon>
    </lineage>
</organism>
<evidence type="ECO:0000313" key="1">
    <source>
        <dbReference type="EMBL" id="GAA3968387.1"/>
    </source>
</evidence>
<name>A0ABP7PN59_9SPHI</name>
<dbReference type="RefSeq" id="WP_344766900.1">
    <property type="nucleotide sequence ID" value="NZ_BAABAK010000010.1"/>
</dbReference>
<gene>
    <name evidence="1" type="ORF">GCM10022246_21400</name>
</gene>
<sequence>MLRYSLIILIFLCFKNGYGQSEEIYRLTFSDKSNFKITTALGNKQPSQIYIINTTEPFYSKRFWLDGINLKSAKVLDEIKDDEHHLYHNVYLFKDEKLNSKFSDEEKKYLSAKAKLTKPKKINLKGTNYSTIKLSSEIKTFYFKTSEPIFSNDRQYAFINFTAFSSKSKNEENYFSDTCVIYKRTNGKGWKKSGIVDRLIL</sequence>
<proteinExistence type="predicted"/>
<dbReference type="EMBL" id="BAABAK010000010">
    <property type="protein sequence ID" value="GAA3968387.1"/>
    <property type="molecule type" value="Genomic_DNA"/>
</dbReference>
<evidence type="ECO:0000313" key="2">
    <source>
        <dbReference type="Proteomes" id="UP001501081"/>
    </source>
</evidence>
<keyword evidence="2" id="KW-1185">Reference proteome</keyword>
<reference evidence="2" key="1">
    <citation type="journal article" date="2019" name="Int. J. Syst. Evol. Microbiol.">
        <title>The Global Catalogue of Microorganisms (GCM) 10K type strain sequencing project: providing services to taxonomists for standard genome sequencing and annotation.</title>
        <authorList>
            <consortium name="The Broad Institute Genomics Platform"/>
            <consortium name="The Broad Institute Genome Sequencing Center for Infectious Disease"/>
            <person name="Wu L."/>
            <person name="Ma J."/>
        </authorList>
    </citation>
    <scope>NUCLEOTIDE SEQUENCE [LARGE SCALE GENOMIC DNA]</scope>
    <source>
        <strain evidence="2">JCM 17338</strain>
    </source>
</reference>
<comment type="caution">
    <text evidence="1">The sequence shown here is derived from an EMBL/GenBank/DDBJ whole genome shotgun (WGS) entry which is preliminary data.</text>
</comment>